<keyword evidence="2" id="KW-1185">Reference proteome</keyword>
<accession>A0ACC5R825</accession>
<sequence>MQAHARVVVVGGGCVGAGILYGLARRGWSDIALLERTQLTAGSTWHAAGLVPSYTRNFNIGRMIARTIEIYEGLEADTGQSVGWHKSGQLRLATSRDRLDEFKSYMSVADAQGTRAELLTPAEARKLWPLLANKDMLAALYNPDDGHIAPADVTQAMAKGARDRGAKVYLETEVRSFTRLPGGEWRITTNKGEITCEHVVCATGNYARQTGALLGLDIPAIPIIHQYWITEAVPELVERKQQGLPEMPILRDEDVEGYIRQEGDGLMFGPYERTEKLKLFAENGVPEWFGADLLEEDFDAVEVNWERAIELLPALGRAGIKANVRGPFQMTADELPLMGPAWGLRNVWLAEGVPGGILWGGAIGYYLSERIVEGGNSLDTSDLDPRRFGDYANKNWTREKVREAWGTHAIQHYPGESLPAARPQKTAPSYDRLSELGAQWGVLNGWEFPNWYRPNGVETDGAYSWRWTGYDKYIGEEVRAVRTAVGLVEMTPMTKFEVSGPGAEKWLDGILANRLPKPGRVNLSHHLTKNGGVQAEYIVAQLAAGLFYLISTPRAERWNFDELSRLLPEDGSVRLSNVTNDRGCFTIVGPNARQLLQPLTEIDLSNEAFPWFTVRTGAVGLASDVRLLRVNYEGELGWELYHPLAYQRHLLDLLLQAGQAHGLRPVGLYALESLRLEKSFRAMFRDINPELSAWESGIDRFIALDKGDFAGRAALVRQKEAGVARRLVTLAIETQGASALAHEGVYQNGRLVGRITSGGFAHTLGHDIALALLPLGLGVTGTALDVPILGEMRKARVIDDSPYDPQSLRSRS</sequence>
<dbReference type="EMBL" id="JAENHL010000007">
    <property type="protein sequence ID" value="MBK1868819.1"/>
    <property type="molecule type" value="Genomic_DNA"/>
</dbReference>
<proteinExistence type="predicted"/>
<name>A0ACC5R825_9HYPH</name>
<reference evidence="1" key="1">
    <citation type="submission" date="2021-01" db="EMBL/GenBank/DDBJ databases">
        <authorList>
            <person name="Sun Q."/>
        </authorList>
    </citation>
    <scope>NUCLEOTIDE SEQUENCE</scope>
    <source>
        <strain evidence="1">YIM B02566</strain>
    </source>
</reference>
<dbReference type="Proteomes" id="UP000616151">
    <property type="component" value="Unassembled WGS sequence"/>
</dbReference>
<gene>
    <name evidence="1" type="ORF">JHL16_20850</name>
</gene>
<comment type="caution">
    <text evidence="1">The sequence shown here is derived from an EMBL/GenBank/DDBJ whole genome shotgun (WGS) entry which is preliminary data.</text>
</comment>
<evidence type="ECO:0000313" key="2">
    <source>
        <dbReference type="Proteomes" id="UP000616151"/>
    </source>
</evidence>
<protein>
    <submittedName>
        <fullName evidence="1">FAD-dependent oxidoreductase</fullName>
    </submittedName>
</protein>
<organism evidence="1 2">
    <name type="scientific">Taklimakanibacter albus</name>
    <dbReference type="NCBI Taxonomy" id="2800327"/>
    <lineage>
        <taxon>Bacteria</taxon>
        <taxon>Pseudomonadati</taxon>
        <taxon>Pseudomonadota</taxon>
        <taxon>Alphaproteobacteria</taxon>
        <taxon>Hyphomicrobiales</taxon>
        <taxon>Aestuariivirgaceae</taxon>
        <taxon>Taklimakanibacter</taxon>
    </lineage>
</organism>
<evidence type="ECO:0000313" key="1">
    <source>
        <dbReference type="EMBL" id="MBK1868819.1"/>
    </source>
</evidence>